<keyword evidence="3" id="KW-0547">Nucleotide-binding</keyword>
<evidence type="ECO:0000256" key="6">
    <source>
        <dbReference type="ARBA" id="ARBA00023146"/>
    </source>
</evidence>
<keyword evidence="5" id="KW-0648">Protein biosynthesis</keyword>
<dbReference type="Proteomes" id="UP000228495">
    <property type="component" value="Unassembled WGS sequence"/>
</dbReference>
<comment type="caution">
    <text evidence="9">The sequence shown here is derived from an EMBL/GenBank/DDBJ whole genome shotgun (WGS) entry which is preliminary data.</text>
</comment>
<dbReference type="GO" id="GO:0004826">
    <property type="term" value="F:phenylalanine-tRNA ligase activity"/>
    <property type="evidence" value="ECO:0007669"/>
    <property type="project" value="UniProtKB-EC"/>
</dbReference>
<evidence type="ECO:0000256" key="7">
    <source>
        <dbReference type="ARBA" id="ARBA00049255"/>
    </source>
</evidence>
<keyword evidence="6" id="KW-0030">Aminoacyl-tRNA synthetase</keyword>
<gene>
    <name evidence="9" type="ORF">COX05_03815</name>
</gene>
<dbReference type="EC" id="6.1.1.20" evidence="1"/>
<dbReference type="Gene3D" id="3.30.930.10">
    <property type="entry name" value="Bira Bifunctional Protein, Domain 2"/>
    <property type="match status" value="1"/>
</dbReference>
<dbReference type="PANTHER" id="PTHR11538">
    <property type="entry name" value="PHENYLALANYL-TRNA SYNTHETASE"/>
    <property type="match status" value="1"/>
</dbReference>
<dbReference type="Pfam" id="PF01409">
    <property type="entry name" value="tRNA-synt_2d"/>
    <property type="match status" value="1"/>
</dbReference>
<protein>
    <recommendedName>
        <fullName evidence="1">phenylalanine--tRNA ligase</fullName>
        <ecNumber evidence="1">6.1.1.20</ecNumber>
    </recommendedName>
</protein>
<evidence type="ECO:0000256" key="4">
    <source>
        <dbReference type="ARBA" id="ARBA00022840"/>
    </source>
</evidence>
<dbReference type="PROSITE" id="PS50862">
    <property type="entry name" value="AA_TRNA_LIGASE_II"/>
    <property type="match status" value="1"/>
</dbReference>
<accession>A0A2H0BH31</accession>
<keyword evidence="4" id="KW-0067">ATP-binding</keyword>
<sequence>MSSIDTSIPGSSLPIGHIHPVSQTYHELTNIFARMGFETIEARLVNDEQAVFTNLNFPENHPARDIMDTFYLDDGYIPIPHTSSMQNSILTSRKDSLTHTPIAAVIPGRCFRNEKLDATHEATFYQLEGMYVNKNVRVSDLIGTLMAVGKRISDTYELGLEFKVLTTFFPFVEPGIEILAKTPDSDSWLELIPAGMIHPNVLTSAGIDAKVYNGFAWAIGTDRLAMLRYGINDIRWFHSGDLRFLKQF</sequence>
<dbReference type="AlphaFoldDB" id="A0A2H0BH31"/>
<evidence type="ECO:0000256" key="2">
    <source>
        <dbReference type="ARBA" id="ARBA00022598"/>
    </source>
</evidence>
<dbReference type="SUPFAM" id="SSF55681">
    <property type="entry name" value="Class II aaRS and biotin synthetases"/>
    <property type="match status" value="1"/>
</dbReference>
<evidence type="ECO:0000256" key="1">
    <source>
        <dbReference type="ARBA" id="ARBA00012814"/>
    </source>
</evidence>
<dbReference type="GO" id="GO:0005737">
    <property type="term" value="C:cytoplasm"/>
    <property type="evidence" value="ECO:0007669"/>
    <property type="project" value="TreeGrafter"/>
</dbReference>
<evidence type="ECO:0000256" key="5">
    <source>
        <dbReference type="ARBA" id="ARBA00022917"/>
    </source>
</evidence>
<comment type="catalytic activity">
    <reaction evidence="7">
        <text>tRNA(Phe) + L-phenylalanine + ATP = L-phenylalanyl-tRNA(Phe) + AMP + diphosphate + H(+)</text>
        <dbReference type="Rhea" id="RHEA:19413"/>
        <dbReference type="Rhea" id="RHEA-COMP:9668"/>
        <dbReference type="Rhea" id="RHEA-COMP:9699"/>
        <dbReference type="ChEBI" id="CHEBI:15378"/>
        <dbReference type="ChEBI" id="CHEBI:30616"/>
        <dbReference type="ChEBI" id="CHEBI:33019"/>
        <dbReference type="ChEBI" id="CHEBI:58095"/>
        <dbReference type="ChEBI" id="CHEBI:78442"/>
        <dbReference type="ChEBI" id="CHEBI:78531"/>
        <dbReference type="ChEBI" id="CHEBI:456215"/>
        <dbReference type="EC" id="6.1.1.20"/>
    </reaction>
</comment>
<proteinExistence type="predicted"/>
<feature type="domain" description="Aminoacyl-transfer RNA synthetases class-II family profile" evidence="8">
    <location>
        <begin position="108"/>
        <end position="247"/>
    </location>
</feature>
<reference evidence="9 10" key="1">
    <citation type="submission" date="2017-09" db="EMBL/GenBank/DDBJ databases">
        <title>Depth-based differentiation of microbial function through sediment-hosted aquifers and enrichment of novel symbionts in the deep terrestrial subsurface.</title>
        <authorList>
            <person name="Probst A.J."/>
            <person name="Ladd B."/>
            <person name="Jarett J.K."/>
            <person name="Geller-Mcgrath D.E."/>
            <person name="Sieber C.M."/>
            <person name="Emerson J.B."/>
            <person name="Anantharaman K."/>
            <person name="Thomas B.C."/>
            <person name="Malmstrom R."/>
            <person name="Stieglmeier M."/>
            <person name="Klingl A."/>
            <person name="Woyke T."/>
            <person name="Ryan C.M."/>
            <person name="Banfield J.F."/>
        </authorList>
    </citation>
    <scope>NUCLEOTIDE SEQUENCE [LARGE SCALE GENOMIC DNA]</scope>
    <source>
        <strain evidence="9">CG22_combo_CG10-13_8_21_14_all_39_12</strain>
    </source>
</reference>
<evidence type="ECO:0000313" key="10">
    <source>
        <dbReference type="Proteomes" id="UP000228495"/>
    </source>
</evidence>
<evidence type="ECO:0000259" key="8">
    <source>
        <dbReference type="PROSITE" id="PS50862"/>
    </source>
</evidence>
<dbReference type="GO" id="GO:0006432">
    <property type="term" value="P:phenylalanyl-tRNA aminoacylation"/>
    <property type="evidence" value="ECO:0007669"/>
    <property type="project" value="TreeGrafter"/>
</dbReference>
<evidence type="ECO:0000313" key="9">
    <source>
        <dbReference type="EMBL" id="PIP56308.1"/>
    </source>
</evidence>
<dbReference type="GO" id="GO:0000049">
    <property type="term" value="F:tRNA binding"/>
    <property type="evidence" value="ECO:0007669"/>
    <property type="project" value="InterPro"/>
</dbReference>
<dbReference type="InterPro" id="IPR045864">
    <property type="entry name" value="aa-tRNA-synth_II/BPL/LPL"/>
</dbReference>
<dbReference type="InterPro" id="IPR002319">
    <property type="entry name" value="Phenylalanyl-tRNA_Synthase"/>
</dbReference>
<evidence type="ECO:0000256" key="3">
    <source>
        <dbReference type="ARBA" id="ARBA00022741"/>
    </source>
</evidence>
<dbReference type="GO" id="GO:0005524">
    <property type="term" value="F:ATP binding"/>
    <property type="evidence" value="ECO:0007669"/>
    <property type="project" value="UniProtKB-KW"/>
</dbReference>
<dbReference type="EMBL" id="PCSU01000065">
    <property type="protein sequence ID" value="PIP56308.1"/>
    <property type="molecule type" value="Genomic_DNA"/>
</dbReference>
<name>A0A2H0BH31_UNCKA</name>
<keyword evidence="2 9" id="KW-0436">Ligase</keyword>
<dbReference type="InterPro" id="IPR006195">
    <property type="entry name" value="aa-tRNA-synth_II"/>
</dbReference>
<dbReference type="PANTHER" id="PTHR11538:SF41">
    <property type="entry name" value="PHENYLALANINE--TRNA LIGASE, MITOCHONDRIAL"/>
    <property type="match status" value="1"/>
</dbReference>
<organism evidence="9 10">
    <name type="scientific">candidate division WWE3 bacterium CG22_combo_CG10-13_8_21_14_all_39_12</name>
    <dbReference type="NCBI Taxonomy" id="1975094"/>
    <lineage>
        <taxon>Bacteria</taxon>
        <taxon>Katanobacteria</taxon>
    </lineage>
</organism>